<name>A0ABV5RE77_9ACTN</name>
<sequence>MPIALPRGKDAWNEHADIIDRIAAGDADRTEELMHHHTLTTTDFYCRQLTSAPRAGRSRERTPPSGPACATGAPPDDCRRRPTICRHPRTICGPGRKVAPGRSLSSPHW</sequence>
<evidence type="ECO:0000256" key="3">
    <source>
        <dbReference type="ARBA" id="ARBA00023163"/>
    </source>
</evidence>
<organism evidence="5 6">
    <name type="scientific">Streptomyces yanii</name>
    <dbReference type="NCBI Taxonomy" id="78510"/>
    <lineage>
        <taxon>Bacteria</taxon>
        <taxon>Bacillati</taxon>
        <taxon>Actinomycetota</taxon>
        <taxon>Actinomycetes</taxon>
        <taxon>Kitasatosporales</taxon>
        <taxon>Streptomycetaceae</taxon>
        <taxon>Streptomyces</taxon>
    </lineage>
</organism>
<evidence type="ECO:0000256" key="1">
    <source>
        <dbReference type="ARBA" id="ARBA00023015"/>
    </source>
</evidence>
<keyword evidence="6" id="KW-1185">Reference proteome</keyword>
<evidence type="ECO:0000256" key="4">
    <source>
        <dbReference type="SAM" id="MobiDB-lite"/>
    </source>
</evidence>
<evidence type="ECO:0000313" key="5">
    <source>
        <dbReference type="EMBL" id="MFB9576176.1"/>
    </source>
</evidence>
<dbReference type="EMBL" id="JBHMCG010000122">
    <property type="protein sequence ID" value="MFB9576176.1"/>
    <property type="molecule type" value="Genomic_DNA"/>
</dbReference>
<evidence type="ECO:0008006" key="7">
    <source>
        <dbReference type="Google" id="ProtNLM"/>
    </source>
</evidence>
<reference evidence="5 6" key="1">
    <citation type="submission" date="2024-09" db="EMBL/GenBank/DDBJ databases">
        <authorList>
            <person name="Sun Q."/>
            <person name="Mori K."/>
        </authorList>
    </citation>
    <scope>NUCLEOTIDE SEQUENCE [LARGE SCALE GENOMIC DNA]</scope>
    <source>
        <strain evidence="5 6">JCM 3331</strain>
    </source>
</reference>
<dbReference type="Proteomes" id="UP001589710">
    <property type="component" value="Unassembled WGS sequence"/>
</dbReference>
<evidence type="ECO:0000256" key="2">
    <source>
        <dbReference type="ARBA" id="ARBA00023125"/>
    </source>
</evidence>
<protein>
    <recommendedName>
        <fullName evidence="7">FCD domain-containing protein</fullName>
    </recommendedName>
</protein>
<proteinExistence type="predicted"/>
<dbReference type="Gene3D" id="1.20.120.530">
    <property type="entry name" value="GntR ligand-binding domain-like"/>
    <property type="match status" value="1"/>
</dbReference>
<dbReference type="InterPro" id="IPR008920">
    <property type="entry name" value="TF_FadR/GntR_C"/>
</dbReference>
<keyword evidence="3" id="KW-0804">Transcription</keyword>
<gene>
    <name evidence="5" type="ORF">ACFFTL_28795</name>
</gene>
<comment type="caution">
    <text evidence="5">The sequence shown here is derived from an EMBL/GenBank/DDBJ whole genome shotgun (WGS) entry which is preliminary data.</text>
</comment>
<keyword evidence="1" id="KW-0805">Transcription regulation</keyword>
<accession>A0ABV5RE77</accession>
<keyword evidence="2" id="KW-0238">DNA-binding</keyword>
<dbReference type="RefSeq" id="WP_386144531.1">
    <property type="nucleotide sequence ID" value="NZ_BAAAXD010000039.1"/>
</dbReference>
<feature type="region of interest" description="Disordered" evidence="4">
    <location>
        <begin position="50"/>
        <end position="82"/>
    </location>
</feature>
<dbReference type="SUPFAM" id="SSF48008">
    <property type="entry name" value="GntR ligand-binding domain-like"/>
    <property type="match status" value="1"/>
</dbReference>
<evidence type="ECO:0000313" key="6">
    <source>
        <dbReference type="Proteomes" id="UP001589710"/>
    </source>
</evidence>